<feature type="region of interest" description="Disordered" evidence="1">
    <location>
        <begin position="115"/>
        <end position="162"/>
    </location>
</feature>
<gene>
    <name evidence="2" type="ORF">GPECTOR_3g226</name>
</gene>
<reference evidence="3" key="1">
    <citation type="journal article" date="2016" name="Nat. Commun.">
        <title>The Gonium pectorale genome demonstrates co-option of cell cycle regulation during the evolution of multicellularity.</title>
        <authorList>
            <person name="Hanschen E.R."/>
            <person name="Marriage T.N."/>
            <person name="Ferris P.J."/>
            <person name="Hamaji T."/>
            <person name="Toyoda A."/>
            <person name="Fujiyama A."/>
            <person name="Neme R."/>
            <person name="Noguchi H."/>
            <person name="Minakuchi Y."/>
            <person name="Suzuki M."/>
            <person name="Kawai-Toyooka H."/>
            <person name="Smith D.R."/>
            <person name="Sparks H."/>
            <person name="Anderson J."/>
            <person name="Bakaric R."/>
            <person name="Luria V."/>
            <person name="Karger A."/>
            <person name="Kirschner M.W."/>
            <person name="Durand P.M."/>
            <person name="Michod R.E."/>
            <person name="Nozaki H."/>
            <person name="Olson B.J."/>
        </authorList>
    </citation>
    <scope>NUCLEOTIDE SEQUENCE [LARGE SCALE GENOMIC DNA]</scope>
    <source>
        <strain evidence="3">NIES-2863</strain>
    </source>
</reference>
<protein>
    <submittedName>
        <fullName evidence="2">Uncharacterized protein</fullName>
    </submittedName>
</protein>
<name>A0A150GYZ6_GONPE</name>
<evidence type="ECO:0000313" key="2">
    <source>
        <dbReference type="EMBL" id="KXZ55069.1"/>
    </source>
</evidence>
<dbReference type="EMBL" id="LSYV01000004">
    <property type="protein sequence ID" value="KXZ55069.1"/>
    <property type="molecule type" value="Genomic_DNA"/>
</dbReference>
<organism evidence="2 3">
    <name type="scientific">Gonium pectorale</name>
    <name type="common">Green alga</name>
    <dbReference type="NCBI Taxonomy" id="33097"/>
    <lineage>
        <taxon>Eukaryota</taxon>
        <taxon>Viridiplantae</taxon>
        <taxon>Chlorophyta</taxon>
        <taxon>core chlorophytes</taxon>
        <taxon>Chlorophyceae</taxon>
        <taxon>CS clade</taxon>
        <taxon>Chlamydomonadales</taxon>
        <taxon>Volvocaceae</taxon>
        <taxon>Gonium</taxon>
    </lineage>
</organism>
<evidence type="ECO:0000313" key="3">
    <source>
        <dbReference type="Proteomes" id="UP000075714"/>
    </source>
</evidence>
<proteinExistence type="predicted"/>
<dbReference type="AlphaFoldDB" id="A0A150GYZ6"/>
<evidence type="ECO:0000256" key="1">
    <source>
        <dbReference type="SAM" id="MobiDB-lite"/>
    </source>
</evidence>
<sequence>MTAQRISGLAAEAILPVLKSAGQQLEYLGIRSLNPMALLGTGSLQGLRALRQRSKTAELQELFIVPALDTEQEAREVVEIMGLPRRFGVRTPMAWAQCGEVVEYITGQFGVRAMEAGAPMPQPGPALPAAPDQPQRQVEEADPRPAQPADAAGDRPEGLASSAATSALWRSLQRMLAGASGFSGYDIGACGASAGAALGDVNPGGGARTNAADGRVQLLLLRGPPAASLIGSPSELERWVYHGEGHDLVSGGGLFSWESLRAVQPLPSLGAMLVACDSAGPPPQPDAVSSLPLDDGGAPSPGVQVVSLPRGCLPGHLADQPLQLSLELQKLIMCGVLEVRVATVKHEQRLLA</sequence>
<comment type="caution">
    <text evidence="2">The sequence shown here is derived from an EMBL/GenBank/DDBJ whole genome shotgun (WGS) entry which is preliminary data.</text>
</comment>
<accession>A0A150GYZ6</accession>
<keyword evidence="3" id="KW-1185">Reference proteome</keyword>
<dbReference type="Proteomes" id="UP000075714">
    <property type="component" value="Unassembled WGS sequence"/>
</dbReference>